<evidence type="ECO:0000313" key="2">
    <source>
        <dbReference type="EMBL" id="KAG7168988.1"/>
    </source>
</evidence>
<evidence type="ECO:0000256" key="1">
    <source>
        <dbReference type="SAM" id="MobiDB-lite"/>
    </source>
</evidence>
<name>A0A8J5KA93_HOMAM</name>
<proteinExistence type="predicted"/>
<gene>
    <name evidence="2" type="ORF">Hamer_G011679</name>
</gene>
<evidence type="ECO:0000313" key="3">
    <source>
        <dbReference type="Proteomes" id="UP000747542"/>
    </source>
</evidence>
<dbReference type="EMBL" id="JAHLQT010018664">
    <property type="protein sequence ID" value="KAG7168988.1"/>
    <property type="molecule type" value="Genomic_DNA"/>
</dbReference>
<feature type="compositionally biased region" description="Polar residues" evidence="1">
    <location>
        <begin position="71"/>
        <end position="84"/>
    </location>
</feature>
<organism evidence="2 3">
    <name type="scientific">Homarus americanus</name>
    <name type="common">American lobster</name>
    <dbReference type="NCBI Taxonomy" id="6706"/>
    <lineage>
        <taxon>Eukaryota</taxon>
        <taxon>Metazoa</taxon>
        <taxon>Ecdysozoa</taxon>
        <taxon>Arthropoda</taxon>
        <taxon>Crustacea</taxon>
        <taxon>Multicrustacea</taxon>
        <taxon>Malacostraca</taxon>
        <taxon>Eumalacostraca</taxon>
        <taxon>Eucarida</taxon>
        <taxon>Decapoda</taxon>
        <taxon>Pleocyemata</taxon>
        <taxon>Astacidea</taxon>
        <taxon>Nephropoidea</taxon>
        <taxon>Nephropidae</taxon>
        <taxon>Homarus</taxon>
    </lineage>
</organism>
<dbReference type="Proteomes" id="UP000747542">
    <property type="component" value="Unassembled WGS sequence"/>
</dbReference>
<keyword evidence="3" id="KW-1185">Reference proteome</keyword>
<feature type="region of interest" description="Disordered" evidence="1">
    <location>
        <begin position="61"/>
        <end position="84"/>
    </location>
</feature>
<dbReference type="AlphaFoldDB" id="A0A8J5KA93"/>
<accession>A0A8J5KA93</accession>
<protein>
    <submittedName>
        <fullName evidence="2">Uncharacterized protein</fullName>
    </submittedName>
</protein>
<sequence length="84" mass="9025">MTSHVNITAGQPTVCVWRRACQGCQLTQAERISIVSANGKGVKFGILNDMGTSCCWVPCKKKPQRDMPSELRSTGGQRGSTGVN</sequence>
<reference evidence="2" key="1">
    <citation type="journal article" date="2021" name="Sci. Adv.">
        <title>The American lobster genome reveals insights on longevity, neural, and immune adaptations.</title>
        <authorList>
            <person name="Polinski J.M."/>
            <person name="Zimin A.V."/>
            <person name="Clark K.F."/>
            <person name="Kohn A.B."/>
            <person name="Sadowski N."/>
            <person name="Timp W."/>
            <person name="Ptitsyn A."/>
            <person name="Khanna P."/>
            <person name="Romanova D.Y."/>
            <person name="Williams P."/>
            <person name="Greenwood S.J."/>
            <person name="Moroz L.L."/>
            <person name="Walt D.R."/>
            <person name="Bodnar A.G."/>
        </authorList>
    </citation>
    <scope>NUCLEOTIDE SEQUENCE</scope>
    <source>
        <strain evidence="2">GMGI-L3</strain>
    </source>
</reference>
<comment type="caution">
    <text evidence="2">The sequence shown here is derived from an EMBL/GenBank/DDBJ whole genome shotgun (WGS) entry which is preliminary data.</text>
</comment>